<feature type="domain" description="C2H2-type" evidence="9">
    <location>
        <begin position="238"/>
        <end position="265"/>
    </location>
</feature>
<evidence type="ECO:0000256" key="1">
    <source>
        <dbReference type="ARBA" id="ARBA00004123"/>
    </source>
</evidence>
<evidence type="ECO:0000313" key="11">
    <source>
        <dbReference type="Proteomes" id="UP001153292"/>
    </source>
</evidence>
<keyword evidence="11" id="KW-1185">Reference proteome</keyword>
<dbReference type="PANTHER" id="PTHR24394:SF29">
    <property type="entry name" value="MYONEURIN"/>
    <property type="match status" value="1"/>
</dbReference>
<dbReference type="PROSITE" id="PS00028">
    <property type="entry name" value="ZINC_FINGER_C2H2_1"/>
    <property type="match status" value="14"/>
</dbReference>
<feature type="domain" description="C2H2-type" evidence="9">
    <location>
        <begin position="417"/>
        <end position="444"/>
    </location>
</feature>
<evidence type="ECO:0000259" key="9">
    <source>
        <dbReference type="PROSITE" id="PS50157"/>
    </source>
</evidence>
<protein>
    <recommendedName>
        <fullName evidence="9">C2H2-type domain-containing protein</fullName>
    </recommendedName>
</protein>
<evidence type="ECO:0000256" key="4">
    <source>
        <dbReference type="ARBA" id="ARBA00022771"/>
    </source>
</evidence>
<accession>A0ABN8AWS8</accession>
<dbReference type="SMART" id="SM00355">
    <property type="entry name" value="ZnF_C2H2"/>
    <property type="match status" value="19"/>
</dbReference>
<evidence type="ECO:0000256" key="7">
    <source>
        <dbReference type="PROSITE-ProRule" id="PRU00042"/>
    </source>
</evidence>
<feature type="compositionally biased region" description="Acidic residues" evidence="8">
    <location>
        <begin position="355"/>
        <end position="366"/>
    </location>
</feature>
<evidence type="ECO:0000256" key="6">
    <source>
        <dbReference type="ARBA" id="ARBA00023242"/>
    </source>
</evidence>
<dbReference type="SUPFAM" id="SSF57667">
    <property type="entry name" value="beta-beta-alpha zinc fingers"/>
    <property type="match status" value="8"/>
</dbReference>
<keyword evidence="6" id="KW-0539">Nucleus</keyword>
<keyword evidence="5" id="KW-0862">Zinc</keyword>
<feature type="domain" description="C2H2-type" evidence="9">
    <location>
        <begin position="747"/>
        <end position="774"/>
    </location>
</feature>
<evidence type="ECO:0000256" key="3">
    <source>
        <dbReference type="ARBA" id="ARBA00022737"/>
    </source>
</evidence>
<keyword evidence="4 7" id="KW-0863">Zinc-finger</keyword>
<feature type="region of interest" description="Disordered" evidence="8">
    <location>
        <begin position="608"/>
        <end position="632"/>
    </location>
</feature>
<feature type="domain" description="C2H2-type" evidence="9">
    <location>
        <begin position="690"/>
        <end position="718"/>
    </location>
</feature>
<feature type="region of interest" description="Disordered" evidence="8">
    <location>
        <begin position="352"/>
        <end position="382"/>
    </location>
</feature>
<feature type="domain" description="C2H2-type" evidence="9">
    <location>
        <begin position="445"/>
        <end position="473"/>
    </location>
</feature>
<dbReference type="InterPro" id="IPR013087">
    <property type="entry name" value="Znf_C2H2_type"/>
</dbReference>
<feature type="domain" description="C2H2-type" evidence="9">
    <location>
        <begin position="802"/>
        <end position="826"/>
    </location>
</feature>
<gene>
    <name evidence="10" type="ORF">CHILSU_LOCUS3873</name>
</gene>
<dbReference type="Proteomes" id="UP001153292">
    <property type="component" value="Chromosome 17"/>
</dbReference>
<dbReference type="InterPro" id="IPR036236">
    <property type="entry name" value="Znf_C2H2_sf"/>
</dbReference>
<evidence type="ECO:0000256" key="8">
    <source>
        <dbReference type="SAM" id="MobiDB-lite"/>
    </source>
</evidence>
<dbReference type="Gene3D" id="3.30.160.60">
    <property type="entry name" value="Classic Zinc Finger"/>
    <property type="match status" value="14"/>
</dbReference>
<dbReference type="EMBL" id="OU963910">
    <property type="protein sequence ID" value="CAH0400674.1"/>
    <property type="molecule type" value="Genomic_DNA"/>
</dbReference>
<dbReference type="Pfam" id="PF00096">
    <property type="entry name" value="zf-C2H2"/>
    <property type="match status" value="8"/>
</dbReference>
<feature type="domain" description="C2H2-type" evidence="9">
    <location>
        <begin position="719"/>
        <end position="746"/>
    </location>
</feature>
<sequence>MSSITELTEHFTKTHTSAITNSQTLEQFIIEHITFRETLNSDDSQSDTDVKSEATDFNRTEKSIDTLQNFFCPFCENIFSSITRLTCHLSRHLGISLEKEVICCEETYYDKKAYVQHLQNYHVSRDLDENTNNICRNCGFEAEDSFALQTHVTEVHDNKKPHKKNIKEPSQKNQKYIPAVCPECNRTFSNKYNMFTHMKSHSEKEVKKFPCDKCGKSYSNSGNLKIHKRVSHDGILKFSCIFCGEAFPNRFECDNHKRIHSGDKPYSSKSCLDRLGPKQSSSEIETKVKDEAVCKYIDLDNKFDTGSSCESLNEDDEPLSNFASRKTTDLYNNFYKALVNFRNHFVKEHDRECADSESSDSSDSETTDGNHPKADEDLDVDRYDDLSHRNMRKDRMDEGTRLELSGAQTKINGKVFYTCSVCGKNLSSSHTYVFHKRIHTGERPCVCHVCGKQFRAPNGLQRHLTETHDRARRHACGLCFKSFANSQNLKQHLRIHTGERPYACADCGKRFAQSGSLHVHAKTHSAHMPHACAECGARFRLRAGLARHTLRHSGERPHACTLCPRAFRLRHELAAHARAHDPAPPPHACRLCGAAFRHRRALRLHAARTHPLEPPPRPELPAAGPPGTSGTQMEVREAPKEVGGGAAASPPTVLVAEDGRRYSKCGICGKSVPANSWKRHARGHRGEKRYSCDACGLGFGDSGNLARHARAVHAGQRPHECPVCRKAFSRRGHLQDHVRSHSESRDFVCDVCGKASKSSAALRMHRVTHDACRFRCMECDSKFKRKSELRAHVTVHTGEKAHACICGRSFRLRSQLTAHARTHTVK</sequence>
<feature type="domain" description="C2H2-type" evidence="9">
    <location>
        <begin position="502"/>
        <end position="529"/>
    </location>
</feature>
<comment type="subcellular location">
    <subcellularLocation>
        <location evidence="1">Nucleus</location>
    </subcellularLocation>
</comment>
<feature type="domain" description="C2H2-type" evidence="9">
    <location>
        <begin position="179"/>
        <end position="206"/>
    </location>
</feature>
<organism evidence="10 11">
    <name type="scientific">Chilo suppressalis</name>
    <name type="common">Asiatic rice borer moth</name>
    <dbReference type="NCBI Taxonomy" id="168631"/>
    <lineage>
        <taxon>Eukaryota</taxon>
        <taxon>Metazoa</taxon>
        <taxon>Ecdysozoa</taxon>
        <taxon>Arthropoda</taxon>
        <taxon>Hexapoda</taxon>
        <taxon>Insecta</taxon>
        <taxon>Pterygota</taxon>
        <taxon>Neoptera</taxon>
        <taxon>Endopterygota</taxon>
        <taxon>Lepidoptera</taxon>
        <taxon>Glossata</taxon>
        <taxon>Ditrysia</taxon>
        <taxon>Pyraloidea</taxon>
        <taxon>Crambidae</taxon>
        <taxon>Crambinae</taxon>
        <taxon>Chilo</taxon>
    </lineage>
</organism>
<dbReference type="PANTHER" id="PTHR24394">
    <property type="entry name" value="ZINC FINGER PROTEIN"/>
    <property type="match status" value="1"/>
</dbReference>
<keyword evidence="2" id="KW-0479">Metal-binding</keyword>
<name>A0ABN8AWS8_CHISP</name>
<keyword evidence="3" id="KW-0677">Repeat</keyword>
<proteinExistence type="predicted"/>
<feature type="domain" description="C2H2-type" evidence="9">
    <location>
        <begin position="587"/>
        <end position="615"/>
    </location>
</feature>
<reference evidence="10" key="1">
    <citation type="submission" date="2021-12" db="EMBL/GenBank/DDBJ databases">
        <authorList>
            <person name="King R."/>
        </authorList>
    </citation>
    <scope>NUCLEOTIDE SEQUENCE</scope>
</reference>
<evidence type="ECO:0000256" key="2">
    <source>
        <dbReference type="ARBA" id="ARBA00022723"/>
    </source>
</evidence>
<feature type="domain" description="C2H2-type" evidence="9">
    <location>
        <begin position="774"/>
        <end position="801"/>
    </location>
</feature>
<feature type="domain" description="C2H2-type" evidence="9">
    <location>
        <begin position="558"/>
        <end position="585"/>
    </location>
</feature>
<dbReference type="PROSITE" id="PS50157">
    <property type="entry name" value="ZINC_FINGER_C2H2_2"/>
    <property type="match status" value="16"/>
</dbReference>
<feature type="compositionally biased region" description="Basic and acidic residues" evidence="8">
    <location>
        <begin position="368"/>
        <end position="382"/>
    </location>
</feature>
<evidence type="ECO:0000313" key="10">
    <source>
        <dbReference type="EMBL" id="CAH0400674.1"/>
    </source>
</evidence>
<feature type="domain" description="C2H2-type" evidence="9">
    <location>
        <begin position="133"/>
        <end position="161"/>
    </location>
</feature>
<feature type="domain" description="C2H2-type" evidence="9">
    <location>
        <begin position="530"/>
        <end position="557"/>
    </location>
</feature>
<feature type="domain" description="C2H2-type" evidence="9">
    <location>
        <begin position="474"/>
        <end position="501"/>
    </location>
</feature>
<feature type="domain" description="C2H2-type" evidence="9">
    <location>
        <begin position="209"/>
        <end position="234"/>
    </location>
</feature>
<evidence type="ECO:0000256" key="5">
    <source>
        <dbReference type="ARBA" id="ARBA00022833"/>
    </source>
</evidence>